<accession>A0ACC2KNZ8</accession>
<sequence>MVLNTLWSSPDLTHYIHKHFCTAQQMQQPADRECKSYHLSASCSKRSDSSGKLFQNIRYGGQLLPVILSNC</sequence>
<evidence type="ECO:0000313" key="1">
    <source>
        <dbReference type="EMBL" id="KAJ8622581.1"/>
    </source>
</evidence>
<evidence type="ECO:0000313" key="2">
    <source>
        <dbReference type="Proteomes" id="UP001234297"/>
    </source>
</evidence>
<keyword evidence="2" id="KW-1185">Reference proteome</keyword>
<dbReference type="Proteomes" id="UP001234297">
    <property type="component" value="Chromosome 10"/>
</dbReference>
<reference evidence="1 2" key="1">
    <citation type="journal article" date="2022" name="Hortic Res">
        <title>A haplotype resolved chromosomal level avocado genome allows analysis of novel avocado genes.</title>
        <authorList>
            <person name="Nath O."/>
            <person name="Fletcher S.J."/>
            <person name="Hayward A."/>
            <person name="Shaw L.M."/>
            <person name="Masouleh A.K."/>
            <person name="Furtado A."/>
            <person name="Henry R.J."/>
            <person name="Mitter N."/>
        </authorList>
    </citation>
    <scope>NUCLEOTIDE SEQUENCE [LARGE SCALE GENOMIC DNA]</scope>
    <source>
        <strain evidence="2">cv. Hass</strain>
    </source>
</reference>
<organism evidence="1 2">
    <name type="scientific">Persea americana</name>
    <name type="common">Avocado</name>
    <dbReference type="NCBI Taxonomy" id="3435"/>
    <lineage>
        <taxon>Eukaryota</taxon>
        <taxon>Viridiplantae</taxon>
        <taxon>Streptophyta</taxon>
        <taxon>Embryophyta</taxon>
        <taxon>Tracheophyta</taxon>
        <taxon>Spermatophyta</taxon>
        <taxon>Magnoliopsida</taxon>
        <taxon>Magnoliidae</taxon>
        <taxon>Laurales</taxon>
        <taxon>Lauraceae</taxon>
        <taxon>Persea</taxon>
    </lineage>
</organism>
<protein>
    <submittedName>
        <fullName evidence="1">Uncharacterized protein</fullName>
    </submittedName>
</protein>
<gene>
    <name evidence="1" type="ORF">MRB53_031110</name>
</gene>
<comment type="caution">
    <text evidence="1">The sequence shown here is derived from an EMBL/GenBank/DDBJ whole genome shotgun (WGS) entry which is preliminary data.</text>
</comment>
<proteinExistence type="predicted"/>
<dbReference type="EMBL" id="CM056818">
    <property type="protein sequence ID" value="KAJ8622581.1"/>
    <property type="molecule type" value="Genomic_DNA"/>
</dbReference>
<name>A0ACC2KNZ8_PERAE</name>